<dbReference type="RefSeq" id="XP_056060591.1">
    <property type="nucleotide sequence ID" value="XM_056192363.1"/>
</dbReference>
<dbReference type="KEGG" id="amus:LMH87_007299"/>
<name>A0A9W8QPF5_AKAMU</name>
<gene>
    <name evidence="1" type="ORF">LMH87_007299</name>
</gene>
<dbReference type="AlphaFoldDB" id="A0A9W8QPF5"/>
<reference evidence="1" key="1">
    <citation type="journal article" date="2023" name="Access Microbiol">
        <title>De-novo genome assembly for Akanthomyces muscarius, a biocontrol agent of insect agricultural pests.</title>
        <authorList>
            <person name="Erdos Z."/>
            <person name="Studholme D.J."/>
            <person name="Raymond B."/>
            <person name="Sharma M."/>
        </authorList>
    </citation>
    <scope>NUCLEOTIDE SEQUENCE</scope>
    <source>
        <strain evidence="1">Ve6</strain>
    </source>
</reference>
<dbReference type="GeneID" id="80894458"/>
<dbReference type="Proteomes" id="UP001144673">
    <property type="component" value="Chromosome 1"/>
</dbReference>
<dbReference type="EMBL" id="JAJHUN010000001">
    <property type="protein sequence ID" value="KAJ4165676.1"/>
    <property type="molecule type" value="Genomic_DNA"/>
</dbReference>
<accession>A0A9W8QPF5</accession>
<evidence type="ECO:0000313" key="2">
    <source>
        <dbReference type="Proteomes" id="UP001144673"/>
    </source>
</evidence>
<evidence type="ECO:0000313" key="1">
    <source>
        <dbReference type="EMBL" id="KAJ4165676.1"/>
    </source>
</evidence>
<organism evidence="1 2">
    <name type="scientific">Akanthomyces muscarius</name>
    <name type="common">Entomopathogenic fungus</name>
    <name type="synonym">Lecanicillium muscarium</name>
    <dbReference type="NCBI Taxonomy" id="2231603"/>
    <lineage>
        <taxon>Eukaryota</taxon>
        <taxon>Fungi</taxon>
        <taxon>Dikarya</taxon>
        <taxon>Ascomycota</taxon>
        <taxon>Pezizomycotina</taxon>
        <taxon>Sordariomycetes</taxon>
        <taxon>Hypocreomycetidae</taxon>
        <taxon>Hypocreales</taxon>
        <taxon>Cordycipitaceae</taxon>
        <taxon>Akanthomyces</taxon>
    </lineage>
</organism>
<comment type="caution">
    <text evidence="1">The sequence shown here is derived from an EMBL/GenBank/DDBJ whole genome shotgun (WGS) entry which is preliminary data.</text>
</comment>
<proteinExistence type="predicted"/>
<keyword evidence="2" id="KW-1185">Reference proteome</keyword>
<protein>
    <submittedName>
        <fullName evidence="1">Uncharacterized protein</fullName>
    </submittedName>
</protein>
<sequence>MKSGGGESSALFAQTRTACAGKDDENPQKSLGLLGECGSFPSFQSSEPTSARGKSRLWRCRAEPPSLGLCTTRAS</sequence>